<proteinExistence type="predicted"/>
<keyword evidence="2 5" id="KW-0812">Transmembrane</keyword>
<dbReference type="PANTHER" id="PTHR33514">
    <property type="entry name" value="PROTEIN ABCI12, CHLOROPLASTIC"/>
    <property type="match status" value="1"/>
</dbReference>
<keyword evidence="3 5" id="KW-1133">Transmembrane helix</keyword>
<evidence type="ECO:0000313" key="6">
    <source>
        <dbReference type="EMBL" id="MCU9613393.1"/>
    </source>
</evidence>
<feature type="transmembrane region" description="Helical" evidence="5">
    <location>
        <begin position="221"/>
        <end position="244"/>
    </location>
</feature>
<feature type="transmembrane region" description="Helical" evidence="5">
    <location>
        <begin position="98"/>
        <end position="119"/>
    </location>
</feature>
<evidence type="ECO:0000256" key="1">
    <source>
        <dbReference type="ARBA" id="ARBA00004141"/>
    </source>
</evidence>
<dbReference type="Proteomes" id="UP001209318">
    <property type="component" value="Unassembled WGS sequence"/>
</dbReference>
<evidence type="ECO:0000256" key="4">
    <source>
        <dbReference type="ARBA" id="ARBA00023136"/>
    </source>
</evidence>
<dbReference type="InterPro" id="IPR003339">
    <property type="entry name" value="ABC/ECF_trnsptr_transmembrane"/>
</dbReference>
<dbReference type="RefSeq" id="WP_263072728.1">
    <property type="nucleotide sequence ID" value="NZ_JAOUSF010000002.1"/>
</dbReference>
<keyword evidence="4 5" id="KW-0472">Membrane</keyword>
<comment type="subcellular location">
    <subcellularLocation>
        <location evidence="1">Membrane</location>
        <topology evidence="1">Multi-pass membrane protein</topology>
    </subcellularLocation>
</comment>
<feature type="transmembrane region" description="Helical" evidence="5">
    <location>
        <begin position="7"/>
        <end position="25"/>
    </location>
</feature>
<dbReference type="AlphaFoldDB" id="A0AAE3LT22"/>
<reference evidence="6" key="1">
    <citation type="submission" date="2022-10" db="EMBL/GenBank/DDBJ databases">
        <title>Description of Fervidibacillus gen. nov. in the family Fervidibacillaceae fam. nov. with two species, Fervidibacillus albus sp. nov., and Fervidibacillus halotolerans sp. nov., isolated from tidal flat sediments.</title>
        <authorList>
            <person name="Kwon K.K."/>
            <person name="Yang S.-H."/>
        </authorList>
    </citation>
    <scope>NUCLEOTIDE SEQUENCE</scope>
    <source>
        <strain evidence="6">JCM 19140</strain>
    </source>
</reference>
<dbReference type="CDD" id="cd16914">
    <property type="entry name" value="EcfT"/>
    <property type="match status" value="1"/>
</dbReference>
<name>A0AAE3LT22_9BACI</name>
<evidence type="ECO:0000256" key="3">
    <source>
        <dbReference type="ARBA" id="ARBA00022989"/>
    </source>
</evidence>
<comment type="caution">
    <text evidence="6">The sequence shown here is derived from an EMBL/GenBank/DDBJ whole genome shotgun (WGS) entry which is preliminary data.</text>
</comment>
<feature type="transmembrane region" description="Helical" evidence="5">
    <location>
        <begin position="59"/>
        <end position="78"/>
    </location>
</feature>
<evidence type="ECO:0000256" key="5">
    <source>
        <dbReference type="SAM" id="Phobius"/>
    </source>
</evidence>
<dbReference type="EMBL" id="JAOUSF010000002">
    <property type="protein sequence ID" value="MCU9613393.1"/>
    <property type="molecule type" value="Genomic_DNA"/>
</dbReference>
<keyword evidence="7" id="KW-1185">Reference proteome</keyword>
<accession>A0AAE3LT22</accession>
<dbReference type="Pfam" id="PF02361">
    <property type="entry name" value="CbiQ"/>
    <property type="match status" value="1"/>
</dbReference>
<evidence type="ECO:0000256" key="2">
    <source>
        <dbReference type="ARBA" id="ARBA00022692"/>
    </source>
</evidence>
<organism evidence="6 7">
    <name type="scientific">Perspicuibacillus lycopersici</name>
    <dbReference type="NCBI Taxonomy" id="1325689"/>
    <lineage>
        <taxon>Bacteria</taxon>
        <taxon>Bacillati</taxon>
        <taxon>Bacillota</taxon>
        <taxon>Bacilli</taxon>
        <taxon>Bacillales</taxon>
        <taxon>Bacillaceae</taxon>
        <taxon>Perspicuibacillus</taxon>
    </lineage>
</organism>
<gene>
    <name evidence="6" type="ORF">OEV98_07470</name>
</gene>
<feature type="transmembrane region" description="Helical" evidence="5">
    <location>
        <begin position="264"/>
        <end position="282"/>
    </location>
</feature>
<evidence type="ECO:0000313" key="7">
    <source>
        <dbReference type="Proteomes" id="UP001209318"/>
    </source>
</evidence>
<sequence>MKRGFRSLHPLVCLIYFIAAFTTLMLYQHPFFLVFTIILLLCFHWALDRWRLLRGWGKMFMILPILFFIITPLINHRGNHLLFYLFNNPITLEAIMQGWIHSLSLLAMLLLFMSFNLVITADKFLFLFSRGFPQWSLLIMLSMRFIPLLRRRLNEIITVQKSRGLSTHDGRFRQRIKNGLLLLQILLTWSLEEGIQTADSMAARGYGLQKRSRYIPYKMKLIDGISIIFLLILTILCLFGWWLGDGVLALTPILEPIFLYGREWTFFFLYIVLIGYPLIMEIREQLLWHSWKQKI</sequence>
<protein>
    <submittedName>
        <fullName evidence="6">Energy-coupling factor transporter transmembrane protein EcfT</fullName>
    </submittedName>
</protein>
<dbReference type="PANTHER" id="PTHR33514:SF13">
    <property type="entry name" value="PROTEIN ABCI12, CHLOROPLASTIC"/>
    <property type="match status" value="1"/>
</dbReference>
<feature type="transmembrane region" description="Helical" evidence="5">
    <location>
        <begin position="31"/>
        <end position="47"/>
    </location>
</feature>
<dbReference type="GO" id="GO:0005886">
    <property type="term" value="C:plasma membrane"/>
    <property type="evidence" value="ECO:0007669"/>
    <property type="project" value="TreeGrafter"/>
</dbReference>